<keyword evidence="4 6" id="KW-0378">Hydrolase</keyword>
<dbReference type="Proteomes" id="UP000177878">
    <property type="component" value="Unassembled WGS sequence"/>
</dbReference>
<organism evidence="8 9">
    <name type="scientific">Candidatus Falkowbacteria bacterium RIFCSPLOWO2_02_FULL_45_15</name>
    <dbReference type="NCBI Taxonomy" id="1797988"/>
    <lineage>
        <taxon>Bacteria</taxon>
        <taxon>Candidatus Falkowiibacteriota</taxon>
    </lineage>
</organism>
<dbReference type="InterPro" id="IPR014721">
    <property type="entry name" value="Ribsml_uS5_D2-typ_fold_subgr"/>
</dbReference>
<dbReference type="PANTHER" id="PTHR33992">
    <property type="entry name" value="RIBONUCLEASE P PROTEIN COMPONENT"/>
    <property type="match status" value="1"/>
</dbReference>
<protein>
    <recommendedName>
        <fullName evidence="6 7">Ribonuclease P protein component</fullName>
        <shortName evidence="6">RNase P protein</shortName>
        <shortName evidence="6">RNaseP protein</shortName>
        <ecNumber evidence="6 7">3.1.26.5</ecNumber>
    </recommendedName>
    <alternativeName>
        <fullName evidence="6">Protein C5</fullName>
    </alternativeName>
</protein>
<dbReference type="InterPro" id="IPR000100">
    <property type="entry name" value="RNase_P"/>
</dbReference>
<dbReference type="GO" id="GO:0001682">
    <property type="term" value="P:tRNA 5'-leader removal"/>
    <property type="evidence" value="ECO:0007669"/>
    <property type="project" value="UniProtKB-UniRule"/>
</dbReference>
<evidence type="ECO:0000313" key="8">
    <source>
        <dbReference type="EMBL" id="OGF19020.1"/>
    </source>
</evidence>
<sequence length="112" mass="12756">MLKKINRITKTKEIDGVFKNGRSSFDNILGVKILPAESKISRFVVVVSTKVSKKATLRNKIKRRLQEIIRLNLPKLKSSFDFFILALPASKDSGYHELEKSLLSHFKRSGVL</sequence>
<keyword evidence="3 6" id="KW-0255">Endonuclease</keyword>
<keyword evidence="2 6" id="KW-0540">Nuclease</keyword>
<reference evidence="8 9" key="1">
    <citation type="journal article" date="2016" name="Nat. Commun.">
        <title>Thousands of microbial genomes shed light on interconnected biogeochemical processes in an aquifer system.</title>
        <authorList>
            <person name="Anantharaman K."/>
            <person name="Brown C.T."/>
            <person name="Hug L.A."/>
            <person name="Sharon I."/>
            <person name="Castelle C.J."/>
            <person name="Probst A.J."/>
            <person name="Thomas B.C."/>
            <person name="Singh A."/>
            <person name="Wilkins M.J."/>
            <person name="Karaoz U."/>
            <person name="Brodie E.L."/>
            <person name="Williams K.H."/>
            <person name="Hubbard S.S."/>
            <person name="Banfield J.F."/>
        </authorList>
    </citation>
    <scope>NUCLEOTIDE SEQUENCE [LARGE SCALE GENOMIC DNA]</scope>
</reference>
<gene>
    <name evidence="6" type="primary">rnpA</name>
    <name evidence="8" type="ORF">A3I35_02760</name>
</gene>
<dbReference type="PANTHER" id="PTHR33992:SF1">
    <property type="entry name" value="RIBONUCLEASE P PROTEIN COMPONENT"/>
    <property type="match status" value="1"/>
</dbReference>
<evidence type="ECO:0000256" key="1">
    <source>
        <dbReference type="ARBA" id="ARBA00022694"/>
    </source>
</evidence>
<dbReference type="EC" id="3.1.26.5" evidence="6 7"/>
<dbReference type="HAMAP" id="MF_00227">
    <property type="entry name" value="RNase_P"/>
    <property type="match status" value="1"/>
</dbReference>
<dbReference type="STRING" id="1797988.A3I35_02760"/>
<dbReference type="NCBIfam" id="TIGR00188">
    <property type="entry name" value="rnpA"/>
    <property type="match status" value="1"/>
</dbReference>
<dbReference type="Gene3D" id="3.30.230.10">
    <property type="match status" value="1"/>
</dbReference>
<dbReference type="GO" id="GO:0042781">
    <property type="term" value="F:3'-tRNA processing endoribonuclease activity"/>
    <property type="evidence" value="ECO:0007669"/>
    <property type="project" value="TreeGrafter"/>
</dbReference>
<dbReference type="EMBL" id="MFFV01000040">
    <property type="protein sequence ID" value="OGF19020.1"/>
    <property type="molecule type" value="Genomic_DNA"/>
</dbReference>
<comment type="catalytic activity">
    <reaction evidence="6">
        <text>Endonucleolytic cleavage of RNA, removing 5'-extranucleotides from tRNA precursor.</text>
        <dbReference type="EC" id="3.1.26.5"/>
    </reaction>
</comment>
<dbReference type="Pfam" id="PF00825">
    <property type="entry name" value="Ribonuclease_P"/>
    <property type="match status" value="1"/>
</dbReference>
<dbReference type="GO" id="GO:0004526">
    <property type="term" value="F:ribonuclease P activity"/>
    <property type="evidence" value="ECO:0007669"/>
    <property type="project" value="UniProtKB-UniRule"/>
</dbReference>
<keyword evidence="5 6" id="KW-0694">RNA-binding</keyword>
<dbReference type="InterPro" id="IPR020568">
    <property type="entry name" value="Ribosomal_Su5_D2-typ_SF"/>
</dbReference>
<comment type="subunit">
    <text evidence="6">Consists of a catalytic RNA component (M1 or rnpB) and a protein subunit.</text>
</comment>
<comment type="function">
    <text evidence="6">RNaseP catalyzes the removal of the 5'-leader sequence from pre-tRNA to produce the mature 5'-terminus. It can also cleave other RNA substrates such as 4.5S RNA. The protein component plays an auxiliary but essential role in vivo by binding to the 5'-leader sequence and broadening the substrate specificity of the ribozyme.</text>
</comment>
<dbReference type="GO" id="GO:0000049">
    <property type="term" value="F:tRNA binding"/>
    <property type="evidence" value="ECO:0007669"/>
    <property type="project" value="UniProtKB-UniRule"/>
</dbReference>
<evidence type="ECO:0000256" key="5">
    <source>
        <dbReference type="ARBA" id="ARBA00022884"/>
    </source>
</evidence>
<comment type="similarity">
    <text evidence="6">Belongs to the RnpA family.</text>
</comment>
<comment type="caution">
    <text evidence="8">The sequence shown here is derived from an EMBL/GenBank/DDBJ whole genome shotgun (WGS) entry which is preliminary data.</text>
</comment>
<name>A0A1F5RX68_9BACT</name>
<dbReference type="SUPFAM" id="SSF54211">
    <property type="entry name" value="Ribosomal protein S5 domain 2-like"/>
    <property type="match status" value="1"/>
</dbReference>
<evidence type="ECO:0000256" key="2">
    <source>
        <dbReference type="ARBA" id="ARBA00022722"/>
    </source>
</evidence>
<evidence type="ECO:0000256" key="4">
    <source>
        <dbReference type="ARBA" id="ARBA00022801"/>
    </source>
</evidence>
<keyword evidence="1 6" id="KW-0819">tRNA processing</keyword>
<proteinExistence type="inferred from homology"/>
<dbReference type="AlphaFoldDB" id="A0A1F5RX68"/>
<evidence type="ECO:0000256" key="6">
    <source>
        <dbReference type="HAMAP-Rule" id="MF_00227"/>
    </source>
</evidence>
<dbReference type="GO" id="GO:0030677">
    <property type="term" value="C:ribonuclease P complex"/>
    <property type="evidence" value="ECO:0007669"/>
    <property type="project" value="TreeGrafter"/>
</dbReference>
<evidence type="ECO:0000313" key="9">
    <source>
        <dbReference type="Proteomes" id="UP000177878"/>
    </source>
</evidence>
<evidence type="ECO:0000256" key="7">
    <source>
        <dbReference type="NCBIfam" id="TIGR00188"/>
    </source>
</evidence>
<accession>A0A1F5RX68</accession>
<evidence type="ECO:0000256" key="3">
    <source>
        <dbReference type="ARBA" id="ARBA00022759"/>
    </source>
</evidence>